<dbReference type="AlphaFoldDB" id="A0A834ELF2"/>
<evidence type="ECO:0000313" key="5">
    <source>
        <dbReference type="EMBL" id="KAF6125365.1"/>
    </source>
</evidence>
<dbReference type="EMBL" id="JABVXQ010000002">
    <property type="protein sequence ID" value="KAF6125365.1"/>
    <property type="molecule type" value="Genomic_DNA"/>
</dbReference>
<reference evidence="5 6" key="1">
    <citation type="journal article" date="2020" name="Nature">
        <title>Six reference-quality genomes reveal evolution of bat adaptations.</title>
        <authorList>
            <person name="Jebb D."/>
            <person name="Huang Z."/>
            <person name="Pippel M."/>
            <person name="Hughes G.M."/>
            <person name="Lavrichenko K."/>
            <person name="Devanna P."/>
            <person name="Winkler S."/>
            <person name="Jermiin L.S."/>
            <person name="Skirmuntt E.C."/>
            <person name="Katzourakis A."/>
            <person name="Burkitt-Gray L."/>
            <person name="Ray D.A."/>
            <person name="Sullivan K.A.M."/>
            <person name="Roscito J.G."/>
            <person name="Kirilenko B.M."/>
            <person name="Davalos L.M."/>
            <person name="Corthals A.P."/>
            <person name="Power M.L."/>
            <person name="Jones G."/>
            <person name="Ransome R.D."/>
            <person name="Dechmann D.K.N."/>
            <person name="Locatelli A.G."/>
            <person name="Puechmaille S.J."/>
            <person name="Fedrigo O."/>
            <person name="Jarvis E.D."/>
            <person name="Hiller M."/>
            <person name="Vernes S.C."/>
            <person name="Myers E.W."/>
            <person name="Teeling E.C."/>
        </authorList>
    </citation>
    <scope>NUCLEOTIDE SEQUENCE [LARGE SCALE GENOMIC DNA]</scope>
    <source>
        <strain evidence="5">Bat1K_MPI-CBG_1</strain>
    </source>
</reference>
<dbReference type="GO" id="GO:0008081">
    <property type="term" value="F:phosphoric diester hydrolase activity"/>
    <property type="evidence" value="ECO:0007669"/>
    <property type="project" value="TreeGrafter"/>
</dbReference>
<sequence>MLPTRDPPQNQRPIQTESERLEKIFQANGHEKRAGVEIIISDRIDFRTTTIREDREGYFIILKGRVHQEDITIINIYAPNIGAPKYIRKILEDFKKDTDCETLITGDFNAPLSTMDRSPKQRINKDIMALNDTLDQMDLIDMYRMFHPREAKYIFFSNAQRTFSKTDHRVGCKGSLKKFKKIEIIQALSWITMA</sequence>
<organism evidence="5 6">
    <name type="scientific">Phyllostomus discolor</name>
    <name type="common">pale spear-nosed bat</name>
    <dbReference type="NCBI Taxonomy" id="89673"/>
    <lineage>
        <taxon>Eukaryota</taxon>
        <taxon>Metazoa</taxon>
        <taxon>Chordata</taxon>
        <taxon>Craniata</taxon>
        <taxon>Vertebrata</taxon>
        <taxon>Euteleostomi</taxon>
        <taxon>Mammalia</taxon>
        <taxon>Eutheria</taxon>
        <taxon>Laurasiatheria</taxon>
        <taxon>Chiroptera</taxon>
        <taxon>Yangochiroptera</taxon>
        <taxon>Phyllostomidae</taxon>
        <taxon>Phyllostominae</taxon>
        <taxon>Phyllostomus</taxon>
    </lineage>
</organism>
<evidence type="ECO:0000256" key="1">
    <source>
        <dbReference type="ARBA" id="ARBA00001946"/>
    </source>
</evidence>
<comment type="cofactor">
    <cofactor evidence="1">
        <name>Mg(2+)</name>
        <dbReference type="ChEBI" id="CHEBI:18420"/>
    </cofactor>
</comment>
<comment type="caution">
    <text evidence="5">The sequence shown here is derived from an EMBL/GenBank/DDBJ whole genome shotgun (WGS) entry which is preliminary data.</text>
</comment>
<dbReference type="PANTHER" id="PTHR22748:SF23">
    <property type="entry name" value="EXODEOXYRIBONUCLEASE III"/>
    <property type="match status" value="1"/>
</dbReference>
<evidence type="ECO:0000256" key="2">
    <source>
        <dbReference type="ARBA" id="ARBA00022723"/>
    </source>
</evidence>
<dbReference type="InterPro" id="IPR004808">
    <property type="entry name" value="AP_endonuc_1"/>
</dbReference>
<accession>A0A834ELF2</accession>
<dbReference type="GO" id="GO:0008311">
    <property type="term" value="F:double-stranded DNA 3'-5' DNA exonuclease activity"/>
    <property type="evidence" value="ECO:0007669"/>
    <property type="project" value="TreeGrafter"/>
</dbReference>
<dbReference type="GO" id="GO:0005634">
    <property type="term" value="C:nucleus"/>
    <property type="evidence" value="ECO:0007669"/>
    <property type="project" value="TreeGrafter"/>
</dbReference>
<dbReference type="InterPro" id="IPR036691">
    <property type="entry name" value="Endo/exonu/phosph_ase_sf"/>
</dbReference>
<dbReference type="Proteomes" id="UP000664940">
    <property type="component" value="Unassembled WGS sequence"/>
</dbReference>
<gene>
    <name evidence="5" type="ORF">HJG60_009854</name>
</gene>
<proteinExistence type="predicted"/>
<keyword evidence="4" id="KW-0460">Magnesium</keyword>
<evidence type="ECO:0000313" key="6">
    <source>
        <dbReference type="Proteomes" id="UP000664940"/>
    </source>
</evidence>
<keyword evidence="3" id="KW-0378">Hydrolase</keyword>
<evidence type="ECO:0000256" key="4">
    <source>
        <dbReference type="ARBA" id="ARBA00022842"/>
    </source>
</evidence>
<dbReference type="PANTHER" id="PTHR22748">
    <property type="entry name" value="AP ENDONUCLEASE"/>
    <property type="match status" value="1"/>
</dbReference>
<name>A0A834ELF2_9CHIR</name>
<keyword evidence="2" id="KW-0479">Metal-binding</keyword>
<evidence type="ECO:0008006" key="7">
    <source>
        <dbReference type="Google" id="ProtNLM"/>
    </source>
</evidence>
<dbReference type="SUPFAM" id="SSF56219">
    <property type="entry name" value="DNase I-like"/>
    <property type="match status" value="1"/>
</dbReference>
<dbReference type="GO" id="GO:0006284">
    <property type="term" value="P:base-excision repair"/>
    <property type="evidence" value="ECO:0007669"/>
    <property type="project" value="TreeGrafter"/>
</dbReference>
<evidence type="ECO:0000256" key="3">
    <source>
        <dbReference type="ARBA" id="ARBA00022801"/>
    </source>
</evidence>
<protein>
    <recommendedName>
        <fullName evidence="7">Endonuclease/exonuclease/phosphatase domain-containing protein</fullName>
    </recommendedName>
</protein>
<dbReference type="GO" id="GO:0046872">
    <property type="term" value="F:metal ion binding"/>
    <property type="evidence" value="ECO:0007669"/>
    <property type="project" value="UniProtKB-KW"/>
</dbReference>
<dbReference type="Gene3D" id="3.60.10.10">
    <property type="entry name" value="Endonuclease/exonuclease/phosphatase"/>
    <property type="match status" value="1"/>
</dbReference>
<dbReference type="GO" id="GO:0003906">
    <property type="term" value="F:DNA-(apurinic or apyrimidinic site) endonuclease activity"/>
    <property type="evidence" value="ECO:0007669"/>
    <property type="project" value="TreeGrafter"/>
</dbReference>